<evidence type="ECO:0000313" key="2">
    <source>
        <dbReference type="Proteomes" id="UP000658278"/>
    </source>
</evidence>
<organism evidence="1 2">
    <name type="scientific">Haloferula rosea</name>
    <dbReference type="NCBI Taxonomy" id="490093"/>
    <lineage>
        <taxon>Bacteria</taxon>
        <taxon>Pseudomonadati</taxon>
        <taxon>Verrucomicrobiota</taxon>
        <taxon>Verrucomicrobiia</taxon>
        <taxon>Verrucomicrobiales</taxon>
        <taxon>Verrucomicrobiaceae</taxon>
        <taxon>Haloferula</taxon>
    </lineage>
</organism>
<dbReference type="AlphaFoldDB" id="A0A934RA70"/>
<keyword evidence="2" id="KW-1185">Reference proteome</keyword>
<comment type="caution">
    <text evidence="1">The sequence shown here is derived from an EMBL/GenBank/DDBJ whole genome shotgun (WGS) entry which is preliminary data.</text>
</comment>
<sequence>MKRFLHPIAGCLVPLACQADVSSTYYSEFDGQSIDIDGDGVPDIASTFFSFEEQRFYFTLNLDYTDIPGTFATANGQTFAGVHSASAQSRDALRSAAGFEIDFVPPENLQREERWPIGGYAGASAEAPITALWYYTNQGRGTEPFHLVGVILDATEYFSDDPVPFIHIHYHYYGEVVERGAPFVCSLAETGFSTELDEAFKAEAEFEGARRVRFFIPSGRSGWLYQLYRRGPTGSVEMVKEVTGDNKGLILEWDDRSRNARSAFFWIKEQSDVALTPGF</sequence>
<protein>
    <submittedName>
        <fullName evidence="1">Uncharacterized protein</fullName>
    </submittedName>
</protein>
<reference evidence="1" key="1">
    <citation type="submission" date="2021-01" db="EMBL/GenBank/DDBJ databases">
        <title>Modified the classification status of verrucomicrobia.</title>
        <authorList>
            <person name="Feng X."/>
        </authorList>
    </citation>
    <scope>NUCLEOTIDE SEQUENCE</scope>
    <source>
        <strain evidence="1">KCTC 22201</strain>
    </source>
</reference>
<gene>
    <name evidence="1" type="ORF">JIN81_07030</name>
</gene>
<accession>A0A934RA70</accession>
<dbReference type="Proteomes" id="UP000658278">
    <property type="component" value="Unassembled WGS sequence"/>
</dbReference>
<dbReference type="EMBL" id="JAENII010000004">
    <property type="protein sequence ID" value="MBK1826765.1"/>
    <property type="molecule type" value="Genomic_DNA"/>
</dbReference>
<name>A0A934RA70_9BACT</name>
<dbReference type="RefSeq" id="WP_200278015.1">
    <property type="nucleotide sequence ID" value="NZ_JAENII010000004.1"/>
</dbReference>
<evidence type="ECO:0000313" key="1">
    <source>
        <dbReference type="EMBL" id="MBK1826765.1"/>
    </source>
</evidence>
<proteinExistence type="predicted"/>